<dbReference type="SUPFAM" id="SSF49503">
    <property type="entry name" value="Cupredoxins"/>
    <property type="match status" value="1"/>
</dbReference>
<dbReference type="PANTHER" id="PTHR34883:SF12">
    <property type="entry name" value="MID2 DOMAIN-CONTAINING PROTEIN"/>
    <property type="match status" value="1"/>
</dbReference>
<dbReference type="InterPro" id="IPR008972">
    <property type="entry name" value="Cupredoxin"/>
</dbReference>
<protein>
    <submittedName>
        <fullName evidence="4">472_t:CDS:1</fullName>
    </submittedName>
</protein>
<feature type="transmembrane region" description="Helical" evidence="2">
    <location>
        <begin position="153"/>
        <end position="176"/>
    </location>
</feature>
<dbReference type="Pfam" id="PF12014">
    <property type="entry name" value="Cyclin_D1_bind"/>
    <property type="match status" value="1"/>
</dbReference>
<evidence type="ECO:0000313" key="5">
    <source>
        <dbReference type="Proteomes" id="UP000789570"/>
    </source>
</evidence>
<dbReference type="PANTHER" id="PTHR34883">
    <property type="entry name" value="SERINE-RICH PROTEIN, PUTATIVE-RELATED-RELATED"/>
    <property type="match status" value="1"/>
</dbReference>
<keyword evidence="5" id="KW-1185">Reference proteome</keyword>
<evidence type="ECO:0000313" key="4">
    <source>
        <dbReference type="EMBL" id="CAG8479444.1"/>
    </source>
</evidence>
<dbReference type="Proteomes" id="UP000789570">
    <property type="component" value="Unassembled WGS sequence"/>
</dbReference>
<feature type="compositionally biased region" description="Polar residues" evidence="1">
    <location>
        <begin position="123"/>
        <end position="141"/>
    </location>
</feature>
<dbReference type="EMBL" id="CAJVPQ010000415">
    <property type="protein sequence ID" value="CAG8479444.1"/>
    <property type="molecule type" value="Genomic_DNA"/>
</dbReference>
<feature type="region of interest" description="Disordered" evidence="1">
    <location>
        <begin position="226"/>
        <end position="255"/>
    </location>
</feature>
<keyword evidence="2" id="KW-0472">Membrane</keyword>
<keyword evidence="2" id="KW-0812">Transmembrane</keyword>
<comment type="caution">
    <text evidence="4">The sequence shown here is derived from an EMBL/GenBank/DDBJ whole genome shotgun (WGS) entry which is preliminary data.</text>
</comment>
<organism evidence="4 5">
    <name type="scientific">Funneliformis caledonium</name>
    <dbReference type="NCBI Taxonomy" id="1117310"/>
    <lineage>
        <taxon>Eukaryota</taxon>
        <taxon>Fungi</taxon>
        <taxon>Fungi incertae sedis</taxon>
        <taxon>Mucoromycota</taxon>
        <taxon>Glomeromycotina</taxon>
        <taxon>Glomeromycetes</taxon>
        <taxon>Glomerales</taxon>
        <taxon>Glomeraceae</taxon>
        <taxon>Funneliformis</taxon>
    </lineage>
</organism>
<feature type="chain" id="PRO_5040251716" evidence="3">
    <location>
        <begin position="19"/>
        <end position="629"/>
    </location>
</feature>
<dbReference type="InterPro" id="IPR052953">
    <property type="entry name" value="Ser-rich/MCO-related"/>
</dbReference>
<gene>
    <name evidence="4" type="ORF">FCALED_LOCUS2633</name>
</gene>
<evidence type="ECO:0000256" key="3">
    <source>
        <dbReference type="SAM" id="SignalP"/>
    </source>
</evidence>
<keyword evidence="3" id="KW-0732">Signal</keyword>
<evidence type="ECO:0000256" key="1">
    <source>
        <dbReference type="SAM" id="MobiDB-lite"/>
    </source>
</evidence>
<sequence length="629" mass="71280">PSIWIFIIFICFVNFTNCETIVIKVGERGLSFSPQNVSAKQDDVIQWEYIYGKHQIVQSDGPAGNCIKSRNLNAFDSGLKEEGVFSMTITQTRGMIYYFCSYSSHCAYGMWGVIKIDPDSPEPDQTTVSTPVTANAPNSIEETNDTDGMSLPIIIGISIGGFFTLSILGLIGFVLYRRKKYQKQFDISMQPYDPKLIAGDHGGPNGGSNLVNMRGSVGMASVSSLGNNTLSRSNTQHGHSNNEVIPSNRYNQNQPYGETAMNYMERTSSEYDGGNRLFGGPVGPVVGDNESNNGEVPISPLSPPPMYHPQYGNEYQQGPPIPPHPNLIPPQQQYGAPYLAPHPTNIYPQYGPSSIYQESQYNNTSDPFGPSHPGQYAYQQPPPHQQQSGQYTINPAQYYGSNKKIKMTKPKKTNNIFCKEFGIDKLGNYPNFLTMYTGILYKYGWLIGYWAGNKPINASLLNIEFDPYKSSIIAWRITATSFDKHNESVLWKQQDDDDDTIENQNCFLFEDEKYFKFWTLNDRQKEKKKFDDIWVGDYEKMILVVILLLQKLLVPRGEISWRCNLKDQVRICDEKEWNGKVSYRAKTKVAFEGFRNPDEIDSEVIVITYDKLVVYWYDLSEMATFVRVS</sequence>
<accession>A0A9N8Z7W1</accession>
<dbReference type="AlphaFoldDB" id="A0A9N8Z7W1"/>
<reference evidence="4" key="1">
    <citation type="submission" date="2021-06" db="EMBL/GenBank/DDBJ databases">
        <authorList>
            <person name="Kallberg Y."/>
            <person name="Tangrot J."/>
            <person name="Rosling A."/>
        </authorList>
    </citation>
    <scope>NUCLEOTIDE SEQUENCE</scope>
    <source>
        <strain evidence="4">UK204</strain>
    </source>
</reference>
<feature type="compositionally biased region" description="Low complexity" evidence="1">
    <location>
        <begin position="372"/>
        <end position="390"/>
    </location>
</feature>
<feature type="non-terminal residue" evidence="4">
    <location>
        <position position="1"/>
    </location>
</feature>
<dbReference type="OrthoDB" id="2331100at2759"/>
<name>A0A9N8Z7W1_9GLOM</name>
<evidence type="ECO:0000256" key="2">
    <source>
        <dbReference type="SAM" id="Phobius"/>
    </source>
</evidence>
<feature type="region of interest" description="Disordered" evidence="1">
    <location>
        <begin position="121"/>
        <end position="143"/>
    </location>
</feature>
<dbReference type="Gene3D" id="2.60.40.420">
    <property type="entry name" value="Cupredoxins - blue copper proteins"/>
    <property type="match status" value="1"/>
</dbReference>
<keyword evidence="2" id="KW-1133">Transmembrane helix</keyword>
<feature type="signal peptide" evidence="3">
    <location>
        <begin position="1"/>
        <end position="18"/>
    </location>
</feature>
<feature type="region of interest" description="Disordered" evidence="1">
    <location>
        <begin position="364"/>
        <end position="390"/>
    </location>
</feature>
<proteinExistence type="predicted"/>